<dbReference type="GO" id="GO:0005524">
    <property type="term" value="F:ATP binding"/>
    <property type="evidence" value="ECO:0007669"/>
    <property type="project" value="UniProtKB-KW"/>
</dbReference>
<proteinExistence type="inferred from homology"/>
<evidence type="ECO:0000256" key="12">
    <source>
        <dbReference type="ARBA" id="ARBA00033470"/>
    </source>
</evidence>
<dbReference type="InterPro" id="IPR013815">
    <property type="entry name" value="ATP_grasp_subdomain_1"/>
</dbReference>
<evidence type="ECO:0000259" key="16">
    <source>
        <dbReference type="Pfam" id="PF02896"/>
    </source>
</evidence>
<keyword evidence="7" id="KW-0479">Metal-binding</keyword>
<evidence type="ECO:0000256" key="11">
    <source>
        <dbReference type="ARBA" id="ARBA00022842"/>
    </source>
</evidence>
<dbReference type="PRINTS" id="PR01736">
    <property type="entry name" value="PHPHTRNFRASE"/>
</dbReference>
<sequence length="805" mass="86517">MDASDGFIRHFRTLSRKDTALVGGKNASLGELISTLDSEQVAVPHGFATTSHAYWQFIKANGIRDRLEAAIDHWRQGKTNLVDTGHNIRSLFLGASWPGPVAAAIEAAYHALGAMAGVDDPSVAVRSSATAEDLPTASFAGQQESYLNIRGAEEVLAACRRCYASLFTDRAISYREAKGFDHTSVALSVGVQHMVRANRAGGGAGVMFTIDPESGYDQVVLINASWGLGETVVQGTVDPDEYEVFKPLIGSRGGVVPIVNKTCGSKAIKMVYGGEAETDAPTTSVPTTPAERASFVLSDDEILQLGRWACVIEGHYGCAMDIEWARDGVSGDLFVVQARPETVHSQRGRPGSASEVAQTYLVREPGPVLATGHAIGTAAVAGQVCHIASARHMDRFVDGSVLVTETTDPDWVPLMRRAVAVVTDHGGRTSHAAIVSRELGLPAVVGCGNATRVLHPGQDVTVDCSRGTSGHIHAGQSEIVAQTLDLADLGPAHTKVMLNLADPAAAYRWWRLPHDGVGLARMEFVISSVIQVHPMALLRYDELPDGDDKRQIARLTAAYTSKEDYFVDKLSRALAALDFKTNEYARLLGGTIFEPAEENPMLGLRGAARYYSSRYRDSFGLECRAIQQLRDHMGFTNAIVMIPFCRTVEEAHKVLEIMAGHGLARDLPVNNQERLQVYVMCEIPSNVILANDFAAIFDGFSIGSNDLTQLTLGVDRDSSELAGLFNEQDPAVKWMIERVITAASSTKTKIGFCGQAPSDDPTFARFLVGLGINSISVSPDSFVAVKRNVAEAEAARARPGTPNGT</sequence>
<evidence type="ECO:0000256" key="2">
    <source>
        <dbReference type="ARBA" id="ARBA00002988"/>
    </source>
</evidence>
<dbReference type="PROSITE" id="PS00742">
    <property type="entry name" value="PEP_ENZYMES_2"/>
    <property type="match status" value="1"/>
</dbReference>
<evidence type="ECO:0000256" key="13">
    <source>
        <dbReference type="ARBA" id="ARBA00047700"/>
    </source>
</evidence>
<keyword evidence="9" id="KW-0418">Kinase</keyword>
<dbReference type="AlphaFoldDB" id="A0A9P8XYE5"/>
<keyword evidence="6" id="KW-0808">Transferase</keyword>
<evidence type="ECO:0000256" key="6">
    <source>
        <dbReference type="ARBA" id="ARBA00022679"/>
    </source>
</evidence>
<organism evidence="17 18">
    <name type="scientific">Microdochium trichocladiopsis</name>
    <dbReference type="NCBI Taxonomy" id="1682393"/>
    <lineage>
        <taxon>Eukaryota</taxon>
        <taxon>Fungi</taxon>
        <taxon>Dikarya</taxon>
        <taxon>Ascomycota</taxon>
        <taxon>Pezizomycotina</taxon>
        <taxon>Sordariomycetes</taxon>
        <taxon>Xylariomycetidae</taxon>
        <taxon>Xylariales</taxon>
        <taxon>Microdochiaceae</taxon>
        <taxon>Microdochium</taxon>
    </lineage>
</organism>
<dbReference type="GO" id="GO:0008986">
    <property type="term" value="F:pyruvate, water dikinase activity"/>
    <property type="evidence" value="ECO:0007669"/>
    <property type="project" value="UniProtKB-EC"/>
</dbReference>
<dbReference type="Pfam" id="PF02896">
    <property type="entry name" value="PEP-utilizers_C"/>
    <property type="match status" value="1"/>
</dbReference>
<comment type="cofactor">
    <cofactor evidence="1">
        <name>Mg(2+)</name>
        <dbReference type="ChEBI" id="CHEBI:18420"/>
    </cofactor>
</comment>
<dbReference type="InterPro" id="IPR002192">
    <property type="entry name" value="PPDK_AMP/ATP-bd"/>
</dbReference>
<dbReference type="InterPro" id="IPR018274">
    <property type="entry name" value="PEP_util_AS"/>
</dbReference>
<evidence type="ECO:0000256" key="1">
    <source>
        <dbReference type="ARBA" id="ARBA00001946"/>
    </source>
</evidence>
<dbReference type="NCBIfam" id="TIGR01418">
    <property type="entry name" value="PEP_synth"/>
    <property type="match status" value="1"/>
</dbReference>
<dbReference type="PANTHER" id="PTHR43030">
    <property type="entry name" value="PHOSPHOENOLPYRUVATE SYNTHASE"/>
    <property type="match status" value="1"/>
</dbReference>
<gene>
    <name evidence="17" type="ORF">B0I36DRAFT_332137</name>
</gene>
<dbReference type="Gene3D" id="3.30.1490.20">
    <property type="entry name" value="ATP-grasp fold, A domain"/>
    <property type="match status" value="1"/>
</dbReference>
<keyword evidence="8" id="KW-0547">Nucleotide-binding</keyword>
<dbReference type="Pfam" id="PF00391">
    <property type="entry name" value="PEP-utilizers"/>
    <property type="match status" value="1"/>
</dbReference>
<dbReference type="OrthoDB" id="6123450at2759"/>
<evidence type="ECO:0000313" key="17">
    <source>
        <dbReference type="EMBL" id="KAH7024859.1"/>
    </source>
</evidence>
<dbReference type="Gene3D" id="3.50.30.10">
    <property type="entry name" value="Phosphohistidine domain"/>
    <property type="match status" value="1"/>
</dbReference>
<dbReference type="InterPro" id="IPR036637">
    <property type="entry name" value="Phosphohistidine_dom_sf"/>
</dbReference>
<evidence type="ECO:0000256" key="7">
    <source>
        <dbReference type="ARBA" id="ARBA00022723"/>
    </source>
</evidence>
<dbReference type="InterPro" id="IPR000121">
    <property type="entry name" value="PEP_util_C"/>
</dbReference>
<protein>
    <recommendedName>
        <fullName evidence="5">pyruvate, water dikinase</fullName>
        <ecNumber evidence="5">2.7.9.2</ecNumber>
    </recommendedName>
    <alternativeName>
        <fullName evidence="12">Pyruvate, water dikinase</fullName>
    </alternativeName>
</protein>
<keyword evidence="11" id="KW-0460">Magnesium</keyword>
<dbReference type="InterPro" id="IPR008279">
    <property type="entry name" value="PEP-util_enz_mobile_dom"/>
</dbReference>
<comment type="caution">
    <text evidence="17">The sequence shown here is derived from an EMBL/GenBank/DDBJ whole genome shotgun (WGS) entry which is preliminary data.</text>
</comment>
<feature type="domain" description="PEP-utilising enzyme C-terminal" evidence="16">
    <location>
        <begin position="492"/>
        <end position="793"/>
    </location>
</feature>
<comment type="catalytic activity">
    <reaction evidence="13">
        <text>pyruvate + ATP + H2O = phosphoenolpyruvate + AMP + phosphate + 2 H(+)</text>
        <dbReference type="Rhea" id="RHEA:11364"/>
        <dbReference type="ChEBI" id="CHEBI:15361"/>
        <dbReference type="ChEBI" id="CHEBI:15377"/>
        <dbReference type="ChEBI" id="CHEBI:15378"/>
        <dbReference type="ChEBI" id="CHEBI:30616"/>
        <dbReference type="ChEBI" id="CHEBI:43474"/>
        <dbReference type="ChEBI" id="CHEBI:58702"/>
        <dbReference type="ChEBI" id="CHEBI:456215"/>
        <dbReference type="EC" id="2.7.9.2"/>
    </reaction>
</comment>
<dbReference type="InterPro" id="IPR006319">
    <property type="entry name" value="PEP_synth"/>
</dbReference>
<dbReference type="InterPro" id="IPR040442">
    <property type="entry name" value="Pyrv_kinase-like_dom_sf"/>
</dbReference>
<name>A0A9P8XYE5_9PEZI</name>
<dbReference type="Gene3D" id="3.20.20.60">
    <property type="entry name" value="Phosphoenolpyruvate-binding domains"/>
    <property type="match status" value="1"/>
</dbReference>
<dbReference type="PANTHER" id="PTHR43030:SF1">
    <property type="entry name" value="PHOSPHOENOLPYRUVATE SYNTHASE"/>
    <property type="match status" value="1"/>
</dbReference>
<dbReference type="GO" id="GO:0046872">
    <property type="term" value="F:metal ion binding"/>
    <property type="evidence" value="ECO:0007669"/>
    <property type="project" value="UniProtKB-KW"/>
</dbReference>
<dbReference type="InterPro" id="IPR023151">
    <property type="entry name" value="PEP_util_CS"/>
</dbReference>
<dbReference type="SUPFAM" id="SSF56059">
    <property type="entry name" value="Glutathione synthetase ATP-binding domain-like"/>
    <property type="match status" value="1"/>
</dbReference>
<dbReference type="FunFam" id="3.30.1490.20:FF:000010">
    <property type="entry name" value="Phosphoenolpyruvate synthase"/>
    <property type="match status" value="1"/>
</dbReference>
<reference evidence="17" key="1">
    <citation type="journal article" date="2021" name="Nat. Commun.">
        <title>Genetic determinants of endophytism in the Arabidopsis root mycobiome.</title>
        <authorList>
            <person name="Mesny F."/>
            <person name="Miyauchi S."/>
            <person name="Thiergart T."/>
            <person name="Pickel B."/>
            <person name="Atanasova L."/>
            <person name="Karlsson M."/>
            <person name="Huettel B."/>
            <person name="Barry K.W."/>
            <person name="Haridas S."/>
            <person name="Chen C."/>
            <person name="Bauer D."/>
            <person name="Andreopoulos W."/>
            <person name="Pangilinan J."/>
            <person name="LaButti K."/>
            <person name="Riley R."/>
            <person name="Lipzen A."/>
            <person name="Clum A."/>
            <person name="Drula E."/>
            <person name="Henrissat B."/>
            <person name="Kohler A."/>
            <person name="Grigoriev I.V."/>
            <person name="Martin F.M."/>
            <person name="Hacquard S."/>
        </authorList>
    </citation>
    <scope>NUCLEOTIDE SEQUENCE</scope>
    <source>
        <strain evidence="17">MPI-CAGE-CH-0230</strain>
    </source>
</reference>
<evidence type="ECO:0000256" key="4">
    <source>
        <dbReference type="ARBA" id="ARBA00007837"/>
    </source>
</evidence>
<evidence type="ECO:0000256" key="5">
    <source>
        <dbReference type="ARBA" id="ARBA00011996"/>
    </source>
</evidence>
<dbReference type="Pfam" id="PF01326">
    <property type="entry name" value="PPDK_N"/>
    <property type="match status" value="1"/>
</dbReference>
<evidence type="ECO:0000256" key="8">
    <source>
        <dbReference type="ARBA" id="ARBA00022741"/>
    </source>
</evidence>
<keyword evidence="10" id="KW-0067">ATP-binding</keyword>
<dbReference type="PROSITE" id="PS00370">
    <property type="entry name" value="PEP_ENZYMES_PHOS_SITE"/>
    <property type="match status" value="1"/>
</dbReference>
<dbReference type="SUPFAM" id="SSF51621">
    <property type="entry name" value="Phosphoenolpyruvate/pyruvate domain"/>
    <property type="match status" value="1"/>
</dbReference>
<dbReference type="EMBL" id="JAGTJQ010000009">
    <property type="protein sequence ID" value="KAH7024859.1"/>
    <property type="molecule type" value="Genomic_DNA"/>
</dbReference>
<dbReference type="PIRSF" id="PIRSF000854">
    <property type="entry name" value="PEP_synthase"/>
    <property type="match status" value="1"/>
</dbReference>
<dbReference type="FunFam" id="3.30.470.20:FF:000017">
    <property type="entry name" value="Phosphoenolpyruvate synthase"/>
    <property type="match status" value="1"/>
</dbReference>
<dbReference type="InterPro" id="IPR015813">
    <property type="entry name" value="Pyrv/PenolPyrv_kinase-like_dom"/>
</dbReference>
<evidence type="ECO:0000259" key="15">
    <source>
        <dbReference type="Pfam" id="PF01326"/>
    </source>
</evidence>
<comment type="function">
    <text evidence="2">Catalyzes the phosphorylation of pyruvate to phosphoenolpyruvate.</text>
</comment>
<dbReference type="SUPFAM" id="SSF52009">
    <property type="entry name" value="Phosphohistidine domain"/>
    <property type="match status" value="1"/>
</dbReference>
<dbReference type="RefSeq" id="XP_046008407.1">
    <property type="nucleotide sequence ID" value="XM_046155068.1"/>
</dbReference>
<evidence type="ECO:0000313" key="18">
    <source>
        <dbReference type="Proteomes" id="UP000756346"/>
    </source>
</evidence>
<evidence type="ECO:0000256" key="3">
    <source>
        <dbReference type="ARBA" id="ARBA00004742"/>
    </source>
</evidence>
<dbReference type="Proteomes" id="UP000756346">
    <property type="component" value="Unassembled WGS sequence"/>
</dbReference>
<feature type="domain" description="Pyruvate phosphate dikinase AMP/ATP-binding" evidence="15">
    <location>
        <begin position="20"/>
        <end position="348"/>
    </location>
</feature>
<dbReference type="Gene3D" id="3.30.470.20">
    <property type="entry name" value="ATP-grasp fold, B domain"/>
    <property type="match status" value="1"/>
</dbReference>
<comment type="pathway">
    <text evidence="3">Carbohydrate biosynthesis; gluconeogenesis.</text>
</comment>
<dbReference type="GeneID" id="70184614"/>
<comment type="similarity">
    <text evidence="4">Belongs to the PEP-utilizing enzyme family.</text>
</comment>
<evidence type="ECO:0000259" key="14">
    <source>
        <dbReference type="Pfam" id="PF00391"/>
    </source>
</evidence>
<evidence type="ECO:0000256" key="10">
    <source>
        <dbReference type="ARBA" id="ARBA00022840"/>
    </source>
</evidence>
<keyword evidence="18" id="KW-1185">Reference proteome</keyword>
<evidence type="ECO:0000256" key="9">
    <source>
        <dbReference type="ARBA" id="ARBA00022777"/>
    </source>
</evidence>
<accession>A0A9P8XYE5</accession>
<dbReference type="NCBIfam" id="NF005057">
    <property type="entry name" value="PRK06464.1"/>
    <property type="match status" value="1"/>
</dbReference>
<feature type="domain" description="PEP-utilising enzyme mobile" evidence="14">
    <location>
        <begin position="398"/>
        <end position="467"/>
    </location>
</feature>
<dbReference type="EC" id="2.7.9.2" evidence="5"/>